<feature type="compositionally biased region" description="Basic and acidic residues" evidence="1">
    <location>
        <begin position="121"/>
        <end position="138"/>
    </location>
</feature>
<gene>
    <name evidence="2" type="ORF">P7K49_018431</name>
</gene>
<organism evidence="2 3">
    <name type="scientific">Saguinus oedipus</name>
    <name type="common">Cotton-top tamarin</name>
    <name type="synonym">Oedipomidas oedipus</name>
    <dbReference type="NCBI Taxonomy" id="9490"/>
    <lineage>
        <taxon>Eukaryota</taxon>
        <taxon>Metazoa</taxon>
        <taxon>Chordata</taxon>
        <taxon>Craniata</taxon>
        <taxon>Vertebrata</taxon>
        <taxon>Euteleostomi</taxon>
        <taxon>Mammalia</taxon>
        <taxon>Eutheria</taxon>
        <taxon>Euarchontoglires</taxon>
        <taxon>Primates</taxon>
        <taxon>Haplorrhini</taxon>
        <taxon>Platyrrhini</taxon>
        <taxon>Cebidae</taxon>
        <taxon>Callitrichinae</taxon>
        <taxon>Saguinus</taxon>
    </lineage>
</organism>
<evidence type="ECO:0000256" key="1">
    <source>
        <dbReference type="SAM" id="MobiDB-lite"/>
    </source>
</evidence>
<keyword evidence="3" id="KW-1185">Reference proteome</keyword>
<dbReference type="EMBL" id="JASSZA010000008">
    <property type="protein sequence ID" value="KAK2104575.1"/>
    <property type="molecule type" value="Genomic_DNA"/>
</dbReference>
<reference evidence="2 3" key="1">
    <citation type="submission" date="2023-05" db="EMBL/GenBank/DDBJ databases">
        <title>B98-5 Cell Line De Novo Hybrid Assembly: An Optical Mapping Approach.</title>
        <authorList>
            <person name="Kananen K."/>
            <person name="Auerbach J.A."/>
            <person name="Kautto E."/>
            <person name="Blachly J.S."/>
        </authorList>
    </citation>
    <scope>NUCLEOTIDE SEQUENCE [LARGE SCALE GENOMIC DNA]</scope>
    <source>
        <strain evidence="2">B95-8</strain>
        <tissue evidence="2">Cell line</tissue>
    </source>
</reference>
<name>A0ABQ9V5Z7_SAGOE</name>
<feature type="region of interest" description="Disordered" evidence="1">
    <location>
        <begin position="121"/>
        <end position="158"/>
    </location>
</feature>
<accession>A0ABQ9V5Z7</accession>
<evidence type="ECO:0000313" key="3">
    <source>
        <dbReference type="Proteomes" id="UP001266305"/>
    </source>
</evidence>
<proteinExistence type="predicted"/>
<feature type="non-terminal residue" evidence="2">
    <location>
        <position position="1"/>
    </location>
</feature>
<dbReference type="Proteomes" id="UP001266305">
    <property type="component" value="Unassembled WGS sequence"/>
</dbReference>
<comment type="caution">
    <text evidence="2">The sequence shown here is derived from an EMBL/GenBank/DDBJ whole genome shotgun (WGS) entry which is preliminary data.</text>
</comment>
<protein>
    <submittedName>
        <fullName evidence="2">Uncharacterized protein</fullName>
    </submittedName>
</protein>
<sequence>DMETVGAATIAALLAGQVLSCRDPCVRQQRFATKCTQDAAAASQGLLLGDGECREILRHDVLFSCRRNARQSLSTGLNSPEAIAMEVAATQREREPLGAASFLEVFSLHTRLLFFLGPSRERQSVATQSREDGSEAPREPAQMAEESEQHHQNGTSFA</sequence>
<evidence type="ECO:0000313" key="2">
    <source>
        <dbReference type="EMBL" id="KAK2104575.1"/>
    </source>
</evidence>